<evidence type="ECO:0000313" key="3">
    <source>
        <dbReference type="EMBL" id="OPA77476.1"/>
    </source>
</evidence>
<evidence type="ECO:0000259" key="2">
    <source>
        <dbReference type="Pfam" id="PF06605"/>
    </source>
</evidence>
<evidence type="ECO:0000256" key="1">
    <source>
        <dbReference type="SAM" id="MobiDB-lite"/>
    </source>
</evidence>
<feature type="domain" description="Tail spike" evidence="2">
    <location>
        <begin position="113"/>
        <end position="358"/>
    </location>
</feature>
<dbReference type="Pfam" id="PF06605">
    <property type="entry name" value="Prophage_tail"/>
    <property type="match status" value="1"/>
</dbReference>
<dbReference type="RefSeq" id="WP_078499217.1">
    <property type="nucleotide sequence ID" value="NZ_MSZX01000005.1"/>
</dbReference>
<reference evidence="3 4" key="1">
    <citation type="submission" date="2017-01" db="EMBL/GenBank/DDBJ databases">
        <title>Genome analysis of Paenibacillus selenitrireducens ES3-24.</title>
        <authorList>
            <person name="Xu D."/>
            <person name="Yao R."/>
            <person name="Zheng S."/>
        </authorList>
    </citation>
    <scope>NUCLEOTIDE SEQUENCE [LARGE SCALE GENOMIC DNA]</scope>
    <source>
        <strain evidence="3 4">ES3-24</strain>
    </source>
</reference>
<dbReference type="AlphaFoldDB" id="A0A1T2XCR2"/>
<name>A0A1T2XCR2_9BACL</name>
<accession>A0A1T2XCR2</accession>
<dbReference type="STRING" id="1324314.BVG16_13555"/>
<dbReference type="InterPro" id="IPR007119">
    <property type="entry name" value="Phage_tail_spike_N"/>
</dbReference>
<dbReference type="Proteomes" id="UP000190188">
    <property type="component" value="Unassembled WGS sequence"/>
</dbReference>
<evidence type="ECO:0000313" key="4">
    <source>
        <dbReference type="Proteomes" id="UP000190188"/>
    </source>
</evidence>
<proteinExistence type="predicted"/>
<organism evidence="3 4">
    <name type="scientific">Paenibacillus selenitireducens</name>
    <dbReference type="NCBI Taxonomy" id="1324314"/>
    <lineage>
        <taxon>Bacteria</taxon>
        <taxon>Bacillati</taxon>
        <taxon>Bacillota</taxon>
        <taxon>Bacilli</taxon>
        <taxon>Bacillales</taxon>
        <taxon>Paenibacillaceae</taxon>
        <taxon>Paenibacillus</taxon>
    </lineage>
</organism>
<dbReference type="InterPro" id="IPR010572">
    <property type="entry name" value="Tail_dom"/>
</dbReference>
<dbReference type="OrthoDB" id="2548468at2"/>
<keyword evidence="4" id="KW-1185">Reference proteome</keyword>
<protein>
    <recommendedName>
        <fullName evidence="2">Tail spike domain-containing protein</fullName>
    </recommendedName>
</protein>
<dbReference type="NCBIfam" id="TIGR01665">
    <property type="entry name" value="put_anti_recept"/>
    <property type="match status" value="1"/>
</dbReference>
<comment type="caution">
    <text evidence="3">The sequence shown here is derived from an EMBL/GenBank/DDBJ whole genome shotgun (WGS) entry which is preliminary data.</text>
</comment>
<feature type="region of interest" description="Disordered" evidence="1">
    <location>
        <begin position="686"/>
        <end position="710"/>
    </location>
</feature>
<dbReference type="Gene3D" id="3.55.50.40">
    <property type="match status" value="1"/>
</dbReference>
<dbReference type="EMBL" id="MSZX01000005">
    <property type="protein sequence ID" value="OPA77476.1"/>
    <property type="molecule type" value="Genomic_DNA"/>
</dbReference>
<sequence>MKYLKVFDKNLIQNGYLINAYEVERRRRINSDYEISFMVPMTSEDYKTKISIKGHIQDERGQFYVINSRGRIRDGKKLTSSIYCTHVMFKLTDFKFPYASYIDEAYGIHISQLTDAISAATGGKFKFSIDDSFDLHDVKDFGRGNCLQALNQIIKMYGCEVEPDNFVIHLKKKIGTNSGMQYRLKKNIVSSSFKDDGSSLVTRMFAQMKDGRTFIGIESSNLTPDELSLLNSVPGAIDNGRLAVNYLISPFAQYWSNTTNTYFDGELIEQDIEDPIELLKATRKALNEQDILTLEATISAADLFKIDQSQPIPKLGDTVLCIDPKMDMKNLSCRITELVEYPFSMEKHSQPTISNSTLQDYDDIISDLERAKNIVDNLFSNGKVRTEVFESFAKQAVIDINNSKTELIYPPEGGILAQEKTNPLEQVRLTSKGIGISTDGWNSIRAAITARGVVAEQVIGQLGNFVSMVIGSGNNVTKINTNGISSGHADYYSAPFRVDMQGNVIANSIKLMGQINNSEMNSSVINAGTIIGSLIKAGILEGGTITGALIRTAVSGRRIETSSQGFGAFDSNGVNRIAIKTSGDDTISALSFFGSGGSFAGEINSYANQGRMNIFSNDLFIGSNSMSNPIYFQGRSTFNGVVTFNSSVNGLSLGIGDINGLRSELESLKDQLSSLRSEFRGHSHSVNIGTHNHGNKENQNWGGTFTTSLP</sequence>
<gene>
    <name evidence="3" type="ORF">BVG16_13555</name>
</gene>